<gene>
    <name evidence="1" type="ORF">DI598_20715</name>
</gene>
<evidence type="ECO:0000313" key="2">
    <source>
        <dbReference type="Proteomes" id="UP000249645"/>
    </source>
</evidence>
<evidence type="ECO:0000313" key="1">
    <source>
        <dbReference type="EMBL" id="PZP38472.1"/>
    </source>
</evidence>
<organism evidence="1 2">
    <name type="scientific">Pseudopedobacter saltans</name>
    <dbReference type="NCBI Taxonomy" id="151895"/>
    <lineage>
        <taxon>Bacteria</taxon>
        <taxon>Pseudomonadati</taxon>
        <taxon>Bacteroidota</taxon>
        <taxon>Sphingobacteriia</taxon>
        <taxon>Sphingobacteriales</taxon>
        <taxon>Sphingobacteriaceae</taxon>
        <taxon>Pseudopedobacter</taxon>
    </lineage>
</organism>
<dbReference type="Proteomes" id="UP000249645">
    <property type="component" value="Unassembled WGS sequence"/>
</dbReference>
<proteinExistence type="predicted"/>
<dbReference type="EMBL" id="QFOI01000754">
    <property type="protein sequence ID" value="PZP38472.1"/>
    <property type="molecule type" value="Genomic_DNA"/>
</dbReference>
<name>A0A2W5G4Y7_9SPHI</name>
<dbReference type="AlphaFoldDB" id="A0A2W5G4Y7"/>
<comment type="caution">
    <text evidence="1">The sequence shown here is derived from an EMBL/GenBank/DDBJ whole genome shotgun (WGS) entry which is preliminary data.</text>
</comment>
<protein>
    <submittedName>
        <fullName evidence="1">Uncharacterized protein</fullName>
    </submittedName>
</protein>
<accession>A0A2W5G4Y7</accession>
<sequence length="116" mass="13667">MDKKGIRIPNALRLELRLMRNVSDFFGIKEMKISDLYDSNTFLKLLYGFQNIYDRIEKLRVPKDYFELQSINPKIQSQWLKLNNAIESYGGVAGMYRLIEQADLEGKFKNPNDKSR</sequence>
<reference evidence="1 2" key="1">
    <citation type="submission" date="2017-11" db="EMBL/GenBank/DDBJ databases">
        <title>Infants hospitalized years apart are colonized by the same room-sourced microbial strains.</title>
        <authorList>
            <person name="Brooks B."/>
            <person name="Olm M.R."/>
            <person name="Firek B.A."/>
            <person name="Baker R."/>
            <person name="Thomas B.C."/>
            <person name="Morowitz M.J."/>
            <person name="Banfield J.F."/>
        </authorList>
    </citation>
    <scope>NUCLEOTIDE SEQUENCE [LARGE SCALE GENOMIC DNA]</scope>
    <source>
        <strain evidence="1">S2_009_000_R2_76</strain>
    </source>
</reference>